<dbReference type="GO" id="GO:0005524">
    <property type="term" value="F:ATP binding"/>
    <property type="evidence" value="ECO:0007669"/>
    <property type="project" value="UniProtKB-KW"/>
</dbReference>
<dbReference type="KEGG" id="afg:AFULGI_00010800"/>
<dbReference type="EMBL" id="CP006577">
    <property type="protein sequence ID" value="AIG97863.1"/>
    <property type="molecule type" value="Genomic_DNA"/>
</dbReference>
<proteinExistence type="predicted"/>
<name>A0A075WJU5_ARCFL</name>
<keyword evidence="2" id="KW-0547">Nucleotide-binding</keyword>
<dbReference type="HOGENOM" id="CLU_000604_1_2_2"/>
<dbReference type="InterPro" id="IPR027417">
    <property type="entry name" value="P-loop_NTPase"/>
</dbReference>
<dbReference type="Pfam" id="PF00005">
    <property type="entry name" value="ABC_tran"/>
    <property type="match status" value="1"/>
</dbReference>
<dbReference type="InterPro" id="IPR003439">
    <property type="entry name" value="ABC_transporter-like_ATP-bd"/>
</dbReference>
<dbReference type="SMART" id="SM00382">
    <property type="entry name" value="AAA"/>
    <property type="match status" value="1"/>
</dbReference>
<dbReference type="GO" id="GO:0005886">
    <property type="term" value="C:plasma membrane"/>
    <property type="evidence" value="ECO:0007669"/>
    <property type="project" value="TreeGrafter"/>
</dbReference>
<accession>A0A075WJU5</accession>
<dbReference type="GO" id="GO:0016887">
    <property type="term" value="F:ATP hydrolysis activity"/>
    <property type="evidence" value="ECO:0007669"/>
    <property type="project" value="InterPro"/>
</dbReference>
<dbReference type="Gene3D" id="3.40.50.300">
    <property type="entry name" value="P-loop containing nucleotide triphosphate hydrolases"/>
    <property type="match status" value="1"/>
</dbReference>
<keyword evidence="3" id="KW-0067">ATP-binding</keyword>
<reference evidence="5 6" key="1">
    <citation type="submission" date="2013-07" db="EMBL/GenBank/DDBJ databases">
        <title>Genome of Archaeoglobus fulgidus.</title>
        <authorList>
            <person name="Fiebig A."/>
            <person name="Birkeland N.-K."/>
        </authorList>
    </citation>
    <scope>NUCLEOTIDE SEQUENCE [LARGE SCALE GENOMIC DNA]</scope>
    <source>
        <strain evidence="5 6">DSM 8774</strain>
    </source>
</reference>
<dbReference type="InterPro" id="IPR003593">
    <property type="entry name" value="AAA+_ATPase"/>
</dbReference>
<evidence type="ECO:0000259" key="4">
    <source>
        <dbReference type="PROSITE" id="PS50893"/>
    </source>
</evidence>
<dbReference type="GeneID" id="24794591"/>
<sequence length="242" mass="26915">MLLKLEEVTKRFGGLIAVNSVSLEIDEGEKVGIVGPNGSGKTTLYNLISGVYIPDGGRIFFEDREITNLPPHERTKLGIARTFQVPRPFGSASVRENVAIGAMFGRANASVDEALEMADRYLEMVGIYDLREKEAKLLTPLEKKLMELARALAMKPKLLLLDELLAGMNPQDINRILDLINKVKEEENIATIAMVEHLMHAITKFAERVVVMHQGAKLIEGPTMEVLNHPKVIEVYLGEKLK</sequence>
<feature type="domain" description="ABC transporter" evidence="4">
    <location>
        <begin position="3"/>
        <end position="239"/>
    </location>
</feature>
<evidence type="ECO:0000313" key="6">
    <source>
        <dbReference type="Proteomes" id="UP000028501"/>
    </source>
</evidence>
<dbReference type="RefSeq" id="WP_048095463.1">
    <property type="nucleotide sequence ID" value="NZ_CP006577.1"/>
</dbReference>
<evidence type="ECO:0000256" key="2">
    <source>
        <dbReference type="ARBA" id="ARBA00022741"/>
    </source>
</evidence>
<dbReference type="CDD" id="cd03219">
    <property type="entry name" value="ABC_Mj1267_LivG_branched"/>
    <property type="match status" value="1"/>
</dbReference>
<dbReference type="PROSITE" id="PS50893">
    <property type="entry name" value="ABC_TRANSPORTER_2"/>
    <property type="match status" value="1"/>
</dbReference>
<dbReference type="PANTHER" id="PTHR45772">
    <property type="entry name" value="CONSERVED COMPONENT OF ABC TRANSPORTER FOR NATURAL AMINO ACIDS-RELATED"/>
    <property type="match status" value="1"/>
</dbReference>
<dbReference type="PANTHER" id="PTHR45772:SF8">
    <property type="entry name" value="HIGH-AFFINITY BRANCHED-CHAIN AMINO ACID TRANSPORT ATP-BINDING PROTEIN"/>
    <property type="match status" value="1"/>
</dbReference>
<dbReference type="AlphaFoldDB" id="A0A075WJU5"/>
<dbReference type="InterPro" id="IPR051120">
    <property type="entry name" value="ABC_AA/LPS_Transport"/>
</dbReference>
<evidence type="ECO:0000256" key="1">
    <source>
        <dbReference type="ARBA" id="ARBA00022448"/>
    </source>
</evidence>
<evidence type="ECO:0000256" key="3">
    <source>
        <dbReference type="ARBA" id="ARBA00022840"/>
    </source>
</evidence>
<gene>
    <name evidence="5" type="ORF">AFULGI_00010800</name>
</gene>
<dbReference type="SUPFAM" id="SSF52540">
    <property type="entry name" value="P-loop containing nucleoside triphosphate hydrolases"/>
    <property type="match status" value="1"/>
</dbReference>
<protein>
    <submittedName>
        <fullName evidence="5">ABC-type branched-chain amino acid transport system, ATPase component</fullName>
    </submittedName>
</protein>
<keyword evidence="1" id="KW-0813">Transport</keyword>
<organism evidence="5 6">
    <name type="scientific">Archaeoglobus fulgidus DSM 8774</name>
    <dbReference type="NCBI Taxonomy" id="1344584"/>
    <lineage>
        <taxon>Archaea</taxon>
        <taxon>Methanobacteriati</taxon>
        <taxon>Methanobacteriota</taxon>
        <taxon>Archaeoglobi</taxon>
        <taxon>Archaeoglobales</taxon>
        <taxon>Archaeoglobaceae</taxon>
        <taxon>Archaeoglobus</taxon>
    </lineage>
</organism>
<dbReference type="Proteomes" id="UP000028501">
    <property type="component" value="Chromosome"/>
</dbReference>
<evidence type="ECO:0000313" key="5">
    <source>
        <dbReference type="EMBL" id="AIG97863.1"/>
    </source>
</evidence>